<dbReference type="PANTHER" id="PTHR34708">
    <property type="entry name" value="OS07G0440000 PROTEIN"/>
    <property type="match status" value="1"/>
</dbReference>
<dbReference type="EnsemblPlants" id="Zm00001eb061950_T001">
    <property type="protein sequence ID" value="Zm00001eb061950_P001"/>
    <property type="gene ID" value="Zm00001eb061950"/>
</dbReference>
<evidence type="ECO:0000313" key="4">
    <source>
        <dbReference type="Proteomes" id="UP000007305"/>
    </source>
</evidence>
<dbReference type="InterPro" id="IPR005174">
    <property type="entry name" value="KIB1-4_b-propeller"/>
</dbReference>
<proteinExistence type="predicted"/>
<reference evidence="3" key="2">
    <citation type="submission" date="2019-07" db="EMBL/GenBank/DDBJ databases">
        <authorList>
            <person name="Seetharam A."/>
            <person name="Woodhouse M."/>
            <person name="Cannon E."/>
        </authorList>
    </citation>
    <scope>NUCLEOTIDE SEQUENCE [LARGE SCALE GENOMIC DNA]</scope>
    <source>
        <strain evidence="3">cv. B73</strain>
    </source>
</reference>
<reference evidence="2 4" key="1">
    <citation type="submission" date="2015-12" db="EMBL/GenBank/DDBJ databases">
        <title>Update maize B73 reference genome by single molecule sequencing technologies.</title>
        <authorList>
            <consortium name="Maize Genome Sequencing Project"/>
            <person name="Ware D."/>
        </authorList>
    </citation>
    <scope>NUCLEOTIDE SEQUENCE [LARGE SCALE GENOMIC DNA]</scope>
    <source>
        <strain evidence="4">cv. B73</strain>
        <tissue evidence="2">Seedling</tissue>
    </source>
</reference>
<dbReference type="eggNOG" id="ENOG502SVJV">
    <property type="taxonomic scope" value="Eukaryota"/>
</dbReference>
<dbReference type="ExpressionAtlas" id="A0A1D6L8V5">
    <property type="expression patterns" value="baseline and differential"/>
</dbReference>
<organism evidence="2">
    <name type="scientific">Zea mays</name>
    <name type="common">Maize</name>
    <dbReference type="NCBI Taxonomy" id="4577"/>
    <lineage>
        <taxon>Eukaryota</taxon>
        <taxon>Viridiplantae</taxon>
        <taxon>Streptophyta</taxon>
        <taxon>Embryophyta</taxon>
        <taxon>Tracheophyta</taxon>
        <taxon>Spermatophyta</taxon>
        <taxon>Magnoliopsida</taxon>
        <taxon>Liliopsida</taxon>
        <taxon>Poales</taxon>
        <taxon>Poaceae</taxon>
        <taxon>PACMAD clade</taxon>
        <taxon>Panicoideae</taxon>
        <taxon>Andropogonodae</taxon>
        <taxon>Andropogoneae</taxon>
        <taxon>Tripsacinae</taxon>
        <taxon>Zea</taxon>
    </lineage>
</organism>
<dbReference type="Proteomes" id="UP000007305">
    <property type="component" value="Chromosome 1"/>
</dbReference>
<dbReference type="Gramene" id="Zm00001eb061950_T001">
    <property type="protein sequence ID" value="Zm00001eb061950_P001"/>
    <property type="gene ID" value="Zm00001eb061950"/>
</dbReference>
<evidence type="ECO:0000259" key="1">
    <source>
        <dbReference type="Pfam" id="PF03478"/>
    </source>
</evidence>
<name>A0A1D6L8V5_MAIZE</name>
<evidence type="ECO:0000313" key="2">
    <source>
        <dbReference type="EMBL" id="ONM10640.1"/>
    </source>
</evidence>
<gene>
    <name evidence="2" type="ORF">ZEAMMB73_Zm00001d034573</name>
</gene>
<sequence>MKSFRRWADLPPDFLCCIGDRLELKWYASARGVCTSWRRALVPPSPALLVIAKSDSCYPYAAASLPTGRSFELTAFISGWRCVGSSNGWLAFSVHETVYVLLNPIAAVQIILPPLNYGDEYNSHWDWWVSKIVFTPSTAKDDFAAAAICGIDRIAYITAGATRWAFMGVRLSGEVGDKLTDVVYTDKGKFYCLSMYGDVHVLRLPARRCRKPANAEEAGSSELKFSVLRPLPPARHSSIVSPLCWENYQMLLMSEDEVPPSQGRRLNPPATLKPLLPRFGPTTLFAPPYDTVRDFTSAKNLVFCDGNLYQVWRNESCTVTLRLPAGGQRRVAENEIVVLKYCPGRQPSWDVVKDLGGYSLFVGTNNAVSMYAEGVPGLRGNCVYWIGGRATRNKGMVFDMKSGRSTPCRAPQAGSLPGGHDYSTVCWYFMSDVINNSYNGSRQNVEE</sequence>
<dbReference type="PANTHER" id="PTHR34708:SF1">
    <property type="entry name" value="OS08G0126400 PROTEIN"/>
    <property type="match status" value="1"/>
</dbReference>
<reference evidence="3" key="3">
    <citation type="submission" date="2021-05" db="UniProtKB">
        <authorList>
            <consortium name="EnsemblPlants"/>
        </authorList>
    </citation>
    <scope>IDENTIFICATION</scope>
    <source>
        <strain evidence="3">cv. B73</strain>
    </source>
</reference>
<accession>A0A1D6L8V5</accession>
<dbReference type="AlphaFoldDB" id="A0A1D6L8V5"/>
<dbReference type="EMBL" id="CM007647">
    <property type="protein sequence ID" value="ONM10640.1"/>
    <property type="molecule type" value="Genomic_DNA"/>
</dbReference>
<dbReference type="Gene3D" id="1.20.1280.50">
    <property type="match status" value="1"/>
</dbReference>
<feature type="domain" description="KIB1-4 beta-propeller" evidence="1">
    <location>
        <begin position="73"/>
        <end position="387"/>
    </location>
</feature>
<keyword evidence="4" id="KW-1185">Reference proteome</keyword>
<dbReference type="FunCoup" id="A0A1D6L8V5">
    <property type="interactions" value="666"/>
</dbReference>
<evidence type="ECO:0000313" key="3">
    <source>
        <dbReference type="EnsemblPlants" id="Zm00001eb061950_P001"/>
    </source>
</evidence>
<dbReference type="PaxDb" id="4577-GRMZM2G138265_P01"/>
<protein>
    <recommendedName>
        <fullName evidence="1">KIB1-4 beta-propeller domain-containing protein</fullName>
    </recommendedName>
</protein>
<dbReference type="Pfam" id="PF03478">
    <property type="entry name" value="Beta-prop_KIB1-4"/>
    <property type="match status" value="1"/>
</dbReference>